<evidence type="ECO:0000256" key="2">
    <source>
        <dbReference type="ARBA" id="ARBA00023043"/>
    </source>
</evidence>
<accession>A0A673LED6</accession>
<dbReference type="Gene3D" id="1.25.40.20">
    <property type="entry name" value="Ankyrin repeat-containing domain"/>
    <property type="match status" value="1"/>
</dbReference>
<dbReference type="Proteomes" id="UP000472270">
    <property type="component" value="Unassembled WGS sequence"/>
</dbReference>
<sequence length="106" mass="12000">MVRILIENGARACLRTDNGWTPAHFAAESGKLAVLRLLHSLHAPVDKEDSSGDKPVRIAEIYGHEDFLNNTIGYRHASIIILTYIQNRINHFQKERKKNPVTLAEI</sequence>
<name>A0A673LED6_9TELE</name>
<keyword evidence="1" id="KW-0677">Repeat</keyword>
<evidence type="ECO:0000256" key="1">
    <source>
        <dbReference type="ARBA" id="ARBA00022737"/>
    </source>
</evidence>
<dbReference type="PROSITE" id="PS50088">
    <property type="entry name" value="ANK_REPEAT"/>
    <property type="match status" value="1"/>
</dbReference>
<dbReference type="InterPro" id="IPR050776">
    <property type="entry name" value="Ank_Repeat/CDKN_Inhibitor"/>
</dbReference>
<keyword evidence="5" id="KW-1185">Reference proteome</keyword>
<dbReference type="SUPFAM" id="SSF48403">
    <property type="entry name" value="Ankyrin repeat"/>
    <property type="match status" value="1"/>
</dbReference>
<dbReference type="PROSITE" id="PS50297">
    <property type="entry name" value="ANK_REP_REGION"/>
    <property type="match status" value="1"/>
</dbReference>
<dbReference type="PANTHER" id="PTHR24201:SF15">
    <property type="entry name" value="ANKYRIN REPEAT DOMAIN-CONTAINING PROTEIN 66"/>
    <property type="match status" value="1"/>
</dbReference>
<dbReference type="PANTHER" id="PTHR24201">
    <property type="entry name" value="ANK_REP_REGION DOMAIN-CONTAINING PROTEIN"/>
    <property type="match status" value="1"/>
</dbReference>
<evidence type="ECO:0000313" key="5">
    <source>
        <dbReference type="Proteomes" id="UP000472270"/>
    </source>
</evidence>
<keyword evidence="2 3" id="KW-0040">ANK repeat</keyword>
<reference evidence="4" key="2">
    <citation type="submission" date="2025-09" db="UniProtKB">
        <authorList>
            <consortium name="Ensembl"/>
        </authorList>
    </citation>
    <scope>IDENTIFICATION</scope>
</reference>
<protein>
    <submittedName>
        <fullName evidence="4">Uncharacterized protein</fullName>
    </submittedName>
</protein>
<dbReference type="Ensembl" id="ENSSRHT00000076594.1">
    <property type="protein sequence ID" value="ENSSRHP00000074563.1"/>
    <property type="gene ID" value="ENSSRHG00000037024.1"/>
</dbReference>
<reference evidence="4" key="1">
    <citation type="submission" date="2025-08" db="UniProtKB">
        <authorList>
            <consortium name="Ensembl"/>
        </authorList>
    </citation>
    <scope>IDENTIFICATION</scope>
</reference>
<dbReference type="InterPro" id="IPR002110">
    <property type="entry name" value="Ankyrin_rpt"/>
</dbReference>
<feature type="repeat" description="ANK" evidence="3">
    <location>
        <begin position="18"/>
        <end position="50"/>
    </location>
</feature>
<evidence type="ECO:0000256" key="3">
    <source>
        <dbReference type="PROSITE-ProRule" id="PRU00023"/>
    </source>
</evidence>
<dbReference type="AlphaFoldDB" id="A0A673LED6"/>
<proteinExistence type="predicted"/>
<evidence type="ECO:0000313" key="4">
    <source>
        <dbReference type="Ensembl" id="ENSSRHP00000074563.1"/>
    </source>
</evidence>
<dbReference type="InterPro" id="IPR036770">
    <property type="entry name" value="Ankyrin_rpt-contain_sf"/>
</dbReference>
<organism evidence="4 5">
    <name type="scientific">Sinocyclocheilus rhinocerous</name>
    <dbReference type="NCBI Taxonomy" id="307959"/>
    <lineage>
        <taxon>Eukaryota</taxon>
        <taxon>Metazoa</taxon>
        <taxon>Chordata</taxon>
        <taxon>Craniata</taxon>
        <taxon>Vertebrata</taxon>
        <taxon>Euteleostomi</taxon>
        <taxon>Actinopterygii</taxon>
        <taxon>Neopterygii</taxon>
        <taxon>Teleostei</taxon>
        <taxon>Ostariophysi</taxon>
        <taxon>Cypriniformes</taxon>
        <taxon>Cyprinidae</taxon>
        <taxon>Cyprininae</taxon>
        <taxon>Sinocyclocheilus</taxon>
    </lineage>
</organism>
<dbReference type="Pfam" id="PF12796">
    <property type="entry name" value="Ank_2"/>
    <property type="match status" value="1"/>
</dbReference>